<accession>A0A8B6G4X4</accession>
<feature type="region of interest" description="Disordered" evidence="1">
    <location>
        <begin position="125"/>
        <end position="156"/>
    </location>
</feature>
<dbReference type="OrthoDB" id="10449251at2759"/>
<evidence type="ECO:0000313" key="2">
    <source>
        <dbReference type="EMBL" id="VDI58661.1"/>
    </source>
</evidence>
<organism evidence="2 3">
    <name type="scientific">Mytilus galloprovincialis</name>
    <name type="common">Mediterranean mussel</name>
    <dbReference type="NCBI Taxonomy" id="29158"/>
    <lineage>
        <taxon>Eukaryota</taxon>
        <taxon>Metazoa</taxon>
        <taxon>Spiralia</taxon>
        <taxon>Lophotrochozoa</taxon>
        <taxon>Mollusca</taxon>
        <taxon>Bivalvia</taxon>
        <taxon>Autobranchia</taxon>
        <taxon>Pteriomorphia</taxon>
        <taxon>Mytilida</taxon>
        <taxon>Mytiloidea</taxon>
        <taxon>Mytilidae</taxon>
        <taxon>Mytilinae</taxon>
        <taxon>Mytilus</taxon>
    </lineage>
</organism>
<evidence type="ECO:0000256" key="1">
    <source>
        <dbReference type="SAM" id="MobiDB-lite"/>
    </source>
</evidence>
<dbReference type="Proteomes" id="UP000596742">
    <property type="component" value="Unassembled WGS sequence"/>
</dbReference>
<dbReference type="AlphaFoldDB" id="A0A8B6G4X4"/>
<gene>
    <name evidence="2" type="ORF">MGAL_10B024185</name>
</gene>
<reference evidence="2" key="1">
    <citation type="submission" date="2018-11" db="EMBL/GenBank/DDBJ databases">
        <authorList>
            <person name="Alioto T."/>
            <person name="Alioto T."/>
        </authorList>
    </citation>
    <scope>NUCLEOTIDE SEQUENCE</scope>
</reference>
<protein>
    <submittedName>
        <fullName evidence="2">Uncharacterized protein</fullName>
    </submittedName>
</protein>
<evidence type="ECO:0000313" key="3">
    <source>
        <dbReference type="Proteomes" id="UP000596742"/>
    </source>
</evidence>
<sequence>MRGGKEQKDLNFGDICIGVDSQGGEYLCLYIERQTNTRQGNDPNNMKQIKTKALANPDKNRCPVNAFRIFQTPTTSRVSHPSCSQTIAPVSTQTSDNRMSSYCQGNNYINGGTFNFCSYSEIEKRQHETDSLPEQTPQKKFKGITPLTCSDDSDSD</sequence>
<keyword evidence="3" id="KW-1185">Reference proteome</keyword>
<proteinExistence type="predicted"/>
<comment type="caution">
    <text evidence="2">The sequence shown here is derived from an EMBL/GenBank/DDBJ whole genome shotgun (WGS) entry which is preliminary data.</text>
</comment>
<dbReference type="EMBL" id="UYJE01007863">
    <property type="protein sequence ID" value="VDI58661.1"/>
    <property type="molecule type" value="Genomic_DNA"/>
</dbReference>
<name>A0A8B6G4X4_MYTGA</name>